<feature type="compositionally biased region" description="Polar residues" evidence="1">
    <location>
        <begin position="195"/>
        <end position="208"/>
    </location>
</feature>
<keyword evidence="2" id="KW-0812">Transmembrane</keyword>
<dbReference type="Proteomes" id="UP000192513">
    <property type="component" value="Unassembled WGS sequence"/>
</dbReference>
<feature type="compositionally biased region" description="Basic and acidic residues" evidence="1">
    <location>
        <begin position="129"/>
        <end position="139"/>
    </location>
</feature>
<feature type="transmembrane region" description="Helical" evidence="2">
    <location>
        <begin position="98"/>
        <end position="116"/>
    </location>
</feature>
<evidence type="ECO:0000256" key="1">
    <source>
        <dbReference type="SAM" id="MobiDB-lite"/>
    </source>
</evidence>
<protein>
    <recommendedName>
        <fullName evidence="5">DUF4383 domain-containing protein</fullName>
    </recommendedName>
</protein>
<dbReference type="Pfam" id="PF14325">
    <property type="entry name" value="DUF4383"/>
    <property type="match status" value="1"/>
</dbReference>
<feature type="transmembrane region" description="Helical" evidence="2">
    <location>
        <begin position="28"/>
        <end position="53"/>
    </location>
</feature>
<accession>A0A1X0IGA5</accession>
<keyword evidence="4" id="KW-1185">Reference proteome</keyword>
<reference evidence="3 4" key="1">
    <citation type="submission" date="2017-02" db="EMBL/GenBank/DDBJ databases">
        <title>The new phylogeny of genus Mycobacterium.</title>
        <authorList>
            <person name="Tortoli E."/>
            <person name="Trovato A."/>
            <person name="Cirillo D.M."/>
        </authorList>
    </citation>
    <scope>NUCLEOTIDE SEQUENCE [LARGE SCALE GENOMIC DNA]</scope>
    <source>
        <strain evidence="3 4">DSM 45000</strain>
    </source>
</reference>
<keyword evidence="2" id="KW-0472">Membrane</keyword>
<feature type="transmembrane region" description="Helical" evidence="2">
    <location>
        <begin position="60"/>
        <end position="78"/>
    </location>
</feature>
<dbReference type="AlphaFoldDB" id="A0A1X0IGA5"/>
<evidence type="ECO:0000313" key="4">
    <source>
        <dbReference type="Proteomes" id="UP000192513"/>
    </source>
</evidence>
<dbReference type="EMBL" id="MVIE01000002">
    <property type="protein sequence ID" value="ORB46012.1"/>
    <property type="molecule type" value="Genomic_DNA"/>
</dbReference>
<sequence length="264" mass="26834">MAEGVLVSAFGIAGLVSAVLHPHAGPTGAPVLGLTSAPAHSAIVLALGVAAIAAVGHRRAAVTVTALSAVAYTMLLFFSSVATARTTPTPLGFHAADIVLHGLLAVVNFALLMWLIPDELGDEAWVPRQGRDRDPHQRPPSEAVPGPAAAYPGVASPTEPGSPPAGPAAGAPEAGPAPSVDVRQPPHALREQSRSQHTNKPSAPTVETSPRLDHYAERATDGVLSRGVALAVVAALTAVVGIVIWARRRSNAASYLLDDGPGKG</sequence>
<evidence type="ECO:0000256" key="2">
    <source>
        <dbReference type="SAM" id="Phobius"/>
    </source>
</evidence>
<proteinExistence type="predicted"/>
<feature type="compositionally biased region" description="Low complexity" evidence="1">
    <location>
        <begin position="167"/>
        <end position="179"/>
    </location>
</feature>
<dbReference type="RefSeq" id="WP_264053736.1">
    <property type="nucleotide sequence ID" value="NZ_AP022619.1"/>
</dbReference>
<keyword evidence="2" id="KW-1133">Transmembrane helix</keyword>
<feature type="compositionally biased region" description="Low complexity" evidence="1">
    <location>
        <begin position="143"/>
        <end position="159"/>
    </location>
</feature>
<comment type="caution">
    <text evidence="3">The sequence shown here is derived from an EMBL/GenBank/DDBJ whole genome shotgun (WGS) entry which is preliminary data.</text>
</comment>
<organism evidence="3 4">
    <name type="scientific">Mycobacterium paraseoulense</name>
    <dbReference type="NCBI Taxonomy" id="590652"/>
    <lineage>
        <taxon>Bacteria</taxon>
        <taxon>Bacillati</taxon>
        <taxon>Actinomycetota</taxon>
        <taxon>Actinomycetes</taxon>
        <taxon>Mycobacteriales</taxon>
        <taxon>Mycobacteriaceae</taxon>
        <taxon>Mycobacterium</taxon>
    </lineage>
</organism>
<feature type="region of interest" description="Disordered" evidence="1">
    <location>
        <begin position="126"/>
        <end position="212"/>
    </location>
</feature>
<gene>
    <name evidence="3" type="ORF">BST39_01640</name>
</gene>
<evidence type="ECO:0008006" key="5">
    <source>
        <dbReference type="Google" id="ProtNLM"/>
    </source>
</evidence>
<evidence type="ECO:0000313" key="3">
    <source>
        <dbReference type="EMBL" id="ORB46012.1"/>
    </source>
</evidence>
<feature type="transmembrane region" description="Helical" evidence="2">
    <location>
        <begin position="228"/>
        <end position="246"/>
    </location>
</feature>
<name>A0A1X0IGA5_9MYCO</name>